<protein>
    <recommendedName>
        <fullName evidence="3">D-xylose 1-dehydrogenase (NADP(+), D-xylono-1,5-lactone-forming)</fullName>
        <ecNumber evidence="3">1.1.1.179</ecNumber>
    </recommendedName>
    <alternativeName>
        <fullName evidence="4">D-xylose-NADP dehydrogenase</fullName>
    </alternativeName>
</protein>
<dbReference type="InterPro" id="IPR036291">
    <property type="entry name" value="NAD(P)-bd_dom_sf"/>
</dbReference>
<comment type="caution">
    <text evidence="8">The sequence shown here is derived from an EMBL/GenBank/DDBJ whole genome shotgun (WGS) entry which is preliminary data.</text>
</comment>
<dbReference type="OrthoDB" id="2129491at2759"/>
<evidence type="ECO:0000256" key="3">
    <source>
        <dbReference type="ARBA" id="ARBA00038984"/>
    </source>
</evidence>
<dbReference type="GO" id="GO:0047837">
    <property type="term" value="F:D-xylose 1-dehydrogenase (NADP+) activity"/>
    <property type="evidence" value="ECO:0007669"/>
    <property type="project" value="UniProtKB-EC"/>
</dbReference>
<evidence type="ECO:0000259" key="7">
    <source>
        <dbReference type="Pfam" id="PF22725"/>
    </source>
</evidence>
<dbReference type="Gene3D" id="3.30.360.10">
    <property type="entry name" value="Dihydrodipicolinate Reductase, domain 2"/>
    <property type="match status" value="1"/>
</dbReference>
<reference evidence="8" key="1">
    <citation type="journal article" date="2020" name="Nat. Commun.">
        <title>Large-scale genome sequencing of mycorrhizal fungi provides insights into the early evolution of symbiotic traits.</title>
        <authorList>
            <person name="Miyauchi S."/>
            <person name="Kiss E."/>
            <person name="Kuo A."/>
            <person name="Drula E."/>
            <person name="Kohler A."/>
            <person name="Sanchez-Garcia M."/>
            <person name="Morin E."/>
            <person name="Andreopoulos B."/>
            <person name="Barry K.W."/>
            <person name="Bonito G."/>
            <person name="Buee M."/>
            <person name="Carver A."/>
            <person name="Chen C."/>
            <person name="Cichocki N."/>
            <person name="Clum A."/>
            <person name="Culley D."/>
            <person name="Crous P.W."/>
            <person name="Fauchery L."/>
            <person name="Girlanda M."/>
            <person name="Hayes R.D."/>
            <person name="Keri Z."/>
            <person name="LaButti K."/>
            <person name="Lipzen A."/>
            <person name="Lombard V."/>
            <person name="Magnuson J."/>
            <person name="Maillard F."/>
            <person name="Murat C."/>
            <person name="Nolan M."/>
            <person name="Ohm R.A."/>
            <person name="Pangilinan J."/>
            <person name="Pereira M.F."/>
            <person name="Perotto S."/>
            <person name="Peter M."/>
            <person name="Pfister S."/>
            <person name="Riley R."/>
            <person name="Sitrit Y."/>
            <person name="Stielow J.B."/>
            <person name="Szollosi G."/>
            <person name="Zifcakova L."/>
            <person name="Stursova M."/>
            <person name="Spatafora J.W."/>
            <person name="Tedersoo L."/>
            <person name="Vaario L.M."/>
            <person name="Yamada A."/>
            <person name="Yan M."/>
            <person name="Wang P."/>
            <person name="Xu J."/>
            <person name="Bruns T."/>
            <person name="Baldrian P."/>
            <person name="Vilgalys R."/>
            <person name="Dunand C."/>
            <person name="Henrissat B."/>
            <person name="Grigoriev I.V."/>
            <person name="Hibbett D."/>
            <person name="Nagy L.G."/>
            <person name="Martin F.M."/>
        </authorList>
    </citation>
    <scope>NUCLEOTIDE SEQUENCE</scope>
    <source>
        <strain evidence="8">UH-Tt-Lm1</strain>
    </source>
</reference>
<evidence type="ECO:0000313" key="9">
    <source>
        <dbReference type="Proteomes" id="UP000736335"/>
    </source>
</evidence>
<dbReference type="PANTHER" id="PTHR22604">
    <property type="entry name" value="OXIDOREDUCTASES"/>
    <property type="match status" value="1"/>
</dbReference>
<evidence type="ECO:0000256" key="2">
    <source>
        <dbReference type="ARBA" id="ARBA00023002"/>
    </source>
</evidence>
<keyword evidence="9" id="KW-1185">Reference proteome</keyword>
<keyword evidence="2" id="KW-0560">Oxidoreductase</keyword>
<dbReference type="AlphaFoldDB" id="A0A9P6HH19"/>
<evidence type="ECO:0000256" key="1">
    <source>
        <dbReference type="ARBA" id="ARBA00010928"/>
    </source>
</evidence>
<evidence type="ECO:0000313" key="8">
    <source>
        <dbReference type="EMBL" id="KAF9786932.1"/>
    </source>
</evidence>
<proteinExistence type="inferred from homology"/>
<evidence type="ECO:0000256" key="4">
    <source>
        <dbReference type="ARBA" id="ARBA00042988"/>
    </source>
</evidence>
<dbReference type="PANTHER" id="PTHR22604:SF105">
    <property type="entry name" value="TRANS-1,2-DIHYDROBENZENE-1,2-DIOL DEHYDROGENASE"/>
    <property type="match status" value="1"/>
</dbReference>
<evidence type="ECO:0000259" key="6">
    <source>
        <dbReference type="Pfam" id="PF01408"/>
    </source>
</evidence>
<dbReference type="Gene3D" id="3.40.50.720">
    <property type="entry name" value="NAD(P)-binding Rossmann-like Domain"/>
    <property type="match status" value="1"/>
</dbReference>
<reference evidence="8" key="2">
    <citation type="submission" date="2020-11" db="EMBL/GenBank/DDBJ databases">
        <authorList>
            <consortium name="DOE Joint Genome Institute"/>
            <person name="Kuo A."/>
            <person name="Miyauchi S."/>
            <person name="Kiss E."/>
            <person name="Drula E."/>
            <person name="Kohler A."/>
            <person name="Sanchez-Garcia M."/>
            <person name="Andreopoulos B."/>
            <person name="Barry K.W."/>
            <person name="Bonito G."/>
            <person name="Buee M."/>
            <person name="Carver A."/>
            <person name="Chen C."/>
            <person name="Cichocki N."/>
            <person name="Clum A."/>
            <person name="Culley D."/>
            <person name="Crous P.W."/>
            <person name="Fauchery L."/>
            <person name="Girlanda M."/>
            <person name="Hayes R."/>
            <person name="Keri Z."/>
            <person name="Labutti K."/>
            <person name="Lipzen A."/>
            <person name="Lombard V."/>
            <person name="Magnuson J."/>
            <person name="Maillard F."/>
            <person name="Morin E."/>
            <person name="Murat C."/>
            <person name="Nolan M."/>
            <person name="Ohm R."/>
            <person name="Pangilinan J."/>
            <person name="Pereira M."/>
            <person name="Perotto S."/>
            <person name="Peter M."/>
            <person name="Riley R."/>
            <person name="Sitrit Y."/>
            <person name="Stielow B."/>
            <person name="Szollosi G."/>
            <person name="Zifcakova L."/>
            <person name="Stursova M."/>
            <person name="Spatafora J.W."/>
            <person name="Tedersoo L."/>
            <person name="Vaario L.-M."/>
            <person name="Yamada A."/>
            <person name="Yan M."/>
            <person name="Wang P."/>
            <person name="Xu J."/>
            <person name="Bruns T."/>
            <person name="Baldrian P."/>
            <person name="Vilgalys R."/>
            <person name="Henrissat B."/>
            <person name="Grigoriev I.V."/>
            <person name="Hibbett D."/>
            <person name="Nagy L.G."/>
            <person name="Martin F.M."/>
        </authorList>
    </citation>
    <scope>NUCLEOTIDE SEQUENCE</scope>
    <source>
        <strain evidence="8">UH-Tt-Lm1</strain>
    </source>
</reference>
<comment type="similarity">
    <text evidence="1">Belongs to the Gfo/Idh/MocA family.</text>
</comment>
<gene>
    <name evidence="8" type="ORF">BJ322DRAFT_1185433</name>
</gene>
<dbReference type="Pfam" id="PF22725">
    <property type="entry name" value="GFO_IDH_MocA_C3"/>
    <property type="match status" value="1"/>
</dbReference>
<dbReference type="Proteomes" id="UP000736335">
    <property type="component" value="Unassembled WGS sequence"/>
</dbReference>
<feature type="domain" description="Gfo/Idh/MocA-like oxidoreductase N-terminal" evidence="6">
    <location>
        <begin position="9"/>
        <end position="137"/>
    </location>
</feature>
<organism evidence="8 9">
    <name type="scientific">Thelephora terrestris</name>
    <dbReference type="NCBI Taxonomy" id="56493"/>
    <lineage>
        <taxon>Eukaryota</taxon>
        <taxon>Fungi</taxon>
        <taxon>Dikarya</taxon>
        <taxon>Basidiomycota</taxon>
        <taxon>Agaricomycotina</taxon>
        <taxon>Agaricomycetes</taxon>
        <taxon>Thelephorales</taxon>
        <taxon>Thelephoraceae</taxon>
        <taxon>Thelephora</taxon>
    </lineage>
</organism>
<dbReference type="InterPro" id="IPR050984">
    <property type="entry name" value="Gfo/Idh/MocA_domain"/>
</dbReference>
<dbReference type="SUPFAM" id="SSF51735">
    <property type="entry name" value="NAD(P)-binding Rossmann-fold domains"/>
    <property type="match status" value="1"/>
</dbReference>
<dbReference type="InterPro" id="IPR055170">
    <property type="entry name" value="GFO_IDH_MocA-like_dom"/>
</dbReference>
<name>A0A9P6HH19_9AGAM</name>
<dbReference type="SUPFAM" id="SSF55347">
    <property type="entry name" value="Glyceraldehyde-3-phosphate dehydrogenase-like, C-terminal domain"/>
    <property type="match status" value="1"/>
</dbReference>
<accession>A0A9P6HH19</accession>
<dbReference type="EC" id="1.1.1.179" evidence="3"/>
<dbReference type="Pfam" id="PF01408">
    <property type="entry name" value="GFO_IDH_MocA"/>
    <property type="match status" value="1"/>
</dbReference>
<dbReference type="InterPro" id="IPR000683">
    <property type="entry name" value="Gfo/Idh/MocA-like_OxRdtase_N"/>
</dbReference>
<dbReference type="EMBL" id="WIUZ02000005">
    <property type="protein sequence ID" value="KAF9786932.1"/>
    <property type="molecule type" value="Genomic_DNA"/>
</dbReference>
<sequence>MSSNQPFVLRWGIISTGMIAAKFVGDILIDPSTRTVDDVVHKVVAVGSRDAIKAQEFINKFAQGDKSIKAHGTYEEVYVDKDVDAVYIGTPNTYHYQNSKDAILAKKHVLCEKPVTMNAVELKSLSTLAKENGVFFMEAMWTKFQPLSGALKKVLEDGRLGPPVSLHADLSLDFDIENLPTTHRILDPMLGGGALLDLGPYLMVWAIMTMYEHPDNKGEEPGHIATSMLRTSTTGVDASTTFVLTFNKTLQAQAILSCSITLPAVRPAGNIRFRNGNVVIHSPLYRPSAFTVEYFDKPGSGNVVDRTAKEFSYIGEGLYFQADEVARCIRDGKLESSEWGHDKSLLEMKVFDEVRI</sequence>
<feature type="domain" description="GFO/IDH/MocA-like oxidoreductase" evidence="7">
    <location>
        <begin position="150"/>
        <end position="264"/>
    </location>
</feature>
<evidence type="ECO:0000256" key="5">
    <source>
        <dbReference type="ARBA" id="ARBA00049233"/>
    </source>
</evidence>
<dbReference type="GO" id="GO:0000166">
    <property type="term" value="F:nucleotide binding"/>
    <property type="evidence" value="ECO:0007669"/>
    <property type="project" value="InterPro"/>
</dbReference>
<comment type="catalytic activity">
    <reaction evidence="5">
        <text>D-xylose + NADP(+) = D-xylono-1,5-lactone + NADPH + H(+)</text>
        <dbReference type="Rhea" id="RHEA:22000"/>
        <dbReference type="ChEBI" id="CHEBI:15378"/>
        <dbReference type="ChEBI" id="CHEBI:15867"/>
        <dbReference type="ChEBI" id="CHEBI:53455"/>
        <dbReference type="ChEBI" id="CHEBI:57783"/>
        <dbReference type="ChEBI" id="CHEBI:58349"/>
        <dbReference type="EC" id="1.1.1.179"/>
    </reaction>
</comment>